<keyword evidence="4 7" id="KW-1133">Transmembrane helix</keyword>
<evidence type="ECO:0000256" key="5">
    <source>
        <dbReference type="ARBA" id="ARBA00023136"/>
    </source>
</evidence>
<dbReference type="PANTHER" id="PTHR22750">
    <property type="entry name" value="G-PROTEIN COUPLED RECEPTOR"/>
    <property type="match status" value="1"/>
</dbReference>
<comment type="caution">
    <text evidence="9">The sequence shown here is derived from an EMBL/GenBank/DDBJ whole genome shotgun (WGS) entry which is preliminary data.</text>
</comment>
<feature type="transmembrane region" description="Helical" evidence="7">
    <location>
        <begin position="153"/>
        <end position="171"/>
    </location>
</feature>
<dbReference type="Pfam" id="PF00001">
    <property type="entry name" value="7tm_1"/>
    <property type="match status" value="2"/>
</dbReference>
<evidence type="ECO:0000256" key="2">
    <source>
        <dbReference type="ARBA" id="ARBA00022475"/>
    </source>
</evidence>
<evidence type="ECO:0000256" key="6">
    <source>
        <dbReference type="SAM" id="MobiDB-lite"/>
    </source>
</evidence>
<feature type="transmembrane region" description="Helical" evidence="7">
    <location>
        <begin position="111"/>
        <end position="132"/>
    </location>
</feature>
<evidence type="ECO:0000256" key="4">
    <source>
        <dbReference type="ARBA" id="ARBA00022989"/>
    </source>
</evidence>
<evidence type="ECO:0000259" key="8">
    <source>
        <dbReference type="PROSITE" id="PS50262"/>
    </source>
</evidence>
<protein>
    <recommendedName>
        <fullName evidence="8">G-protein coupled receptors family 1 profile domain-containing protein</fullName>
    </recommendedName>
</protein>
<feature type="compositionally biased region" description="Polar residues" evidence="6">
    <location>
        <begin position="347"/>
        <end position="356"/>
    </location>
</feature>
<dbReference type="InterPro" id="IPR000276">
    <property type="entry name" value="GPCR_Rhodpsn"/>
</dbReference>
<feature type="transmembrane region" description="Helical" evidence="7">
    <location>
        <begin position="70"/>
        <end position="99"/>
    </location>
</feature>
<sequence>MNSSYETPASCGTGLLETFEKRLHQPASSQAFFCFIIIINIITFPFTVVLNALVMIAVKTKSRLRATKSNILLALLASTDFLVGAAIQPPFIVVIILLLSDQPVGYCLLKFLTRVLPSLTIASLFHLALISGERYLAMKHPFAYINIVTESRLLIASVLVYVLSFCVQFFSLVDQSILVLLSNISFALPLVFIIFCHVKVYFVTRRHEKQIAGQQVTQEARQQCVKNRKALKLTSIVLGVLLVCFIPMDVMITLSSNYAKNEITLETLFKYFLFAFSMALMNSFLNPLIYSIRIRELRVASIELMCRTASFAEAGEIERRIFGTSNTVTVVSLGAGHENAEGQQYVEQENSNNIENTQEETSRKLEHFP</sequence>
<gene>
    <name evidence="9" type="ORF">PEVE_00040832</name>
</gene>
<feature type="transmembrane region" description="Helical" evidence="7">
    <location>
        <begin position="230"/>
        <end position="248"/>
    </location>
</feature>
<name>A0ABN8NBW8_9CNID</name>
<comment type="subcellular location">
    <subcellularLocation>
        <location evidence="1">Cell membrane</location>
        <topology evidence="1">Multi-pass membrane protein</topology>
    </subcellularLocation>
</comment>
<keyword evidence="10" id="KW-1185">Reference proteome</keyword>
<evidence type="ECO:0000256" key="1">
    <source>
        <dbReference type="ARBA" id="ARBA00004651"/>
    </source>
</evidence>
<evidence type="ECO:0000313" key="9">
    <source>
        <dbReference type="EMBL" id="CAH3044582.1"/>
    </source>
</evidence>
<feature type="transmembrane region" description="Helical" evidence="7">
    <location>
        <begin position="30"/>
        <end position="58"/>
    </location>
</feature>
<feature type="region of interest" description="Disordered" evidence="6">
    <location>
        <begin position="347"/>
        <end position="369"/>
    </location>
</feature>
<dbReference type="PRINTS" id="PR00237">
    <property type="entry name" value="GPCRRHODOPSN"/>
</dbReference>
<accession>A0ABN8NBW8</accession>
<dbReference type="InterPro" id="IPR017452">
    <property type="entry name" value="GPCR_Rhodpsn_7TM"/>
</dbReference>
<keyword evidence="2" id="KW-1003">Cell membrane</keyword>
<feature type="domain" description="G-protein coupled receptors family 1 profile" evidence="8">
    <location>
        <begin position="50"/>
        <end position="290"/>
    </location>
</feature>
<feature type="compositionally biased region" description="Basic and acidic residues" evidence="6">
    <location>
        <begin position="360"/>
        <end position="369"/>
    </location>
</feature>
<feature type="transmembrane region" description="Helical" evidence="7">
    <location>
        <begin position="268"/>
        <end position="289"/>
    </location>
</feature>
<keyword evidence="3 7" id="KW-0812">Transmembrane</keyword>
<dbReference type="Gene3D" id="1.20.1070.10">
    <property type="entry name" value="Rhodopsin 7-helix transmembrane proteins"/>
    <property type="match status" value="1"/>
</dbReference>
<keyword evidence="5 7" id="KW-0472">Membrane</keyword>
<feature type="transmembrane region" description="Helical" evidence="7">
    <location>
        <begin position="177"/>
        <end position="202"/>
    </location>
</feature>
<evidence type="ECO:0000256" key="3">
    <source>
        <dbReference type="ARBA" id="ARBA00022692"/>
    </source>
</evidence>
<proteinExistence type="predicted"/>
<dbReference type="EMBL" id="CALNXI010000759">
    <property type="protein sequence ID" value="CAH3044582.1"/>
    <property type="molecule type" value="Genomic_DNA"/>
</dbReference>
<dbReference type="Proteomes" id="UP001159427">
    <property type="component" value="Unassembled WGS sequence"/>
</dbReference>
<evidence type="ECO:0000256" key="7">
    <source>
        <dbReference type="SAM" id="Phobius"/>
    </source>
</evidence>
<dbReference type="PROSITE" id="PS50262">
    <property type="entry name" value="G_PROTEIN_RECEP_F1_2"/>
    <property type="match status" value="1"/>
</dbReference>
<dbReference type="SUPFAM" id="SSF81321">
    <property type="entry name" value="Family A G protein-coupled receptor-like"/>
    <property type="match status" value="1"/>
</dbReference>
<organism evidence="9 10">
    <name type="scientific">Porites evermanni</name>
    <dbReference type="NCBI Taxonomy" id="104178"/>
    <lineage>
        <taxon>Eukaryota</taxon>
        <taxon>Metazoa</taxon>
        <taxon>Cnidaria</taxon>
        <taxon>Anthozoa</taxon>
        <taxon>Hexacorallia</taxon>
        <taxon>Scleractinia</taxon>
        <taxon>Fungiina</taxon>
        <taxon>Poritidae</taxon>
        <taxon>Porites</taxon>
    </lineage>
</organism>
<reference evidence="9 10" key="1">
    <citation type="submission" date="2022-05" db="EMBL/GenBank/DDBJ databases">
        <authorList>
            <consortium name="Genoscope - CEA"/>
            <person name="William W."/>
        </authorList>
    </citation>
    <scope>NUCLEOTIDE SEQUENCE [LARGE SCALE GENOMIC DNA]</scope>
</reference>
<evidence type="ECO:0000313" key="10">
    <source>
        <dbReference type="Proteomes" id="UP001159427"/>
    </source>
</evidence>